<protein>
    <submittedName>
        <fullName evidence="2">Uncharacterized protein</fullName>
    </submittedName>
</protein>
<feature type="region of interest" description="Disordered" evidence="1">
    <location>
        <begin position="34"/>
        <end position="60"/>
    </location>
</feature>
<gene>
    <name evidence="2" type="ORF">FRX31_012341</name>
</gene>
<dbReference type="AlphaFoldDB" id="A0A7J6WL13"/>
<proteinExistence type="predicted"/>
<dbReference type="EMBL" id="JABWDY010013779">
    <property type="protein sequence ID" value="KAF5198071.1"/>
    <property type="molecule type" value="Genomic_DNA"/>
</dbReference>
<dbReference type="Proteomes" id="UP000554482">
    <property type="component" value="Unassembled WGS sequence"/>
</dbReference>
<comment type="caution">
    <text evidence="2">The sequence shown here is derived from an EMBL/GenBank/DDBJ whole genome shotgun (WGS) entry which is preliminary data.</text>
</comment>
<evidence type="ECO:0000313" key="2">
    <source>
        <dbReference type="EMBL" id="KAF5198071.1"/>
    </source>
</evidence>
<evidence type="ECO:0000256" key="1">
    <source>
        <dbReference type="SAM" id="MobiDB-lite"/>
    </source>
</evidence>
<reference evidence="2 3" key="1">
    <citation type="submission" date="2020-06" db="EMBL/GenBank/DDBJ databases">
        <title>Transcriptomic and genomic resources for Thalictrum thalictroides and T. hernandezii: Facilitating candidate gene discovery in an emerging model plant lineage.</title>
        <authorList>
            <person name="Arias T."/>
            <person name="Riano-Pachon D.M."/>
            <person name="Di Stilio V.S."/>
        </authorList>
    </citation>
    <scope>NUCLEOTIDE SEQUENCE [LARGE SCALE GENOMIC DNA]</scope>
    <source>
        <strain evidence="3">cv. WT478/WT964</strain>
        <tissue evidence="2">Leaves</tissue>
    </source>
</reference>
<evidence type="ECO:0000313" key="3">
    <source>
        <dbReference type="Proteomes" id="UP000554482"/>
    </source>
</evidence>
<organism evidence="2 3">
    <name type="scientific">Thalictrum thalictroides</name>
    <name type="common">Rue-anemone</name>
    <name type="synonym">Anemone thalictroides</name>
    <dbReference type="NCBI Taxonomy" id="46969"/>
    <lineage>
        <taxon>Eukaryota</taxon>
        <taxon>Viridiplantae</taxon>
        <taxon>Streptophyta</taxon>
        <taxon>Embryophyta</taxon>
        <taxon>Tracheophyta</taxon>
        <taxon>Spermatophyta</taxon>
        <taxon>Magnoliopsida</taxon>
        <taxon>Ranunculales</taxon>
        <taxon>Ranunculaceae</taxon>
        <taxon>Thalictroideae</taxon>
        <taxon>Thalictrum</taxon>
    </lineage>
</organism>
<accession>A0A7J6WL13</accession>
<sequence>MWARKVEGCGVLIVRMGGGKLRKSVVAISCKPSGENAERGNLVQREPKKREEKVVDDGDK</sequence>
<keyword evidence="3" id="KW-1185">Reference proteome</keyword>
<feature type="compositionally biased region" description="Basic and acidic residues" evidence="1">
    <location>
        <begin position="45"/>
        <end position="60"/>
    </location>
</feature>
<name>A0A7J6WL13_THATH</name>